<keyword evidence="2" id="KW-0472">Membrane</keyword>
<dbReference type="Proteomes" id="UP001365128">
    <property type="component" value="Unassembled WGS sequence"/>
</dbReference>
<proteinExistence type="predicted"/>
<evidence type="ECO:0000313" key="4">
    <source>
        <dbReference type="Proteomes" id="UP001365128"/>
    </source>
</evidence>
<keyword evidence="4" id="KW-1185">Reference proteome</keyword>
<accession>A0ABR1LWT5</accession>
<evidence type="ECO:0008006" key="5">
    <source>
        <dbReference type="Google" id="ProtNLM"/>
    </source>
</evidence>
<evidence type="ECO:0000256" key="2">
    <source>
        <dbReference type="SAM" id="Phobius"/>
    </source>
</evidence>
<keyword evidence="2" id="KW-1133">Transmembrane helix</keyword>
<evidence type="ECO:0000313" key="3">
    <source>
        <dbReference type="EMBL" id="KAK7538981.1"/>
    </source>
</evidence>
<protein>
    <recommendedName>
        <fullName evidence="5">Transmembrane protein</fullName>
    </recommendedName>
</protein>
<name>A0ABR1LWT5_9PEZI</name>
<feature type="transmembrane region" description="Helical" evidence="2">
    <location>
        <begin position="182"/>
        <end position="201"/>
    </location>
</feature>
<reference evidence="3 4" key="1">
    <citation type="submission" date="2024-04" db="EMBL/GenBank/DDBJ databases">
        <title>Phyllosticta paracitricarpa is synonymous to the EU quarantine fungus P. citricarpa based on phylogenomic analyses.</title>
        <authorList>
            <consortium name="Lawrence Berkeley National Laboratory"/>
            <person name="Van Ingen-Buijs V.A."/>
            <person name="Van Westerhoven A.C."/>
            <person name="Haridas S."/>
            <person name="Skiadas P."/>
            <person name="Martin F."/>
            <person name="Groenewald J.Z."/>
            <person name="Crous P.W."/>
            <person name="Seidl M.F."/>
        </authorList>
    </citation>
    <scope>NUCLEOTIDE SEQUENCE [LARGE SCALE GENOMIC DNA]</scope>
    <source>
        <strain evidence="3 4">CBS 122670</strain>
    </source>
</reference>
<feature type="region of interest" description="Disordered" evidence="1">
    <location>
        <begin position="66"/>
        <end position="88"/>
    </location>
</feature>
<keyword evidence="2" id="KW-0812">Transmembrane</keyword>
<dbReference type="EMBL" id="JBBPDW010000029">
    <property type="protein sequence ID" value="KAK7538981.1"/>
    <property type="molecule type" value="Genomic_DNA"/>
</dbReference>
<gene>
    <name evidence="3" type="ORF">IWX46DRAFT_208251</name>
</gene>
<comment type="caution">
    <text evidence="3">The sequence shown here is derived from an EMBL/GenBank/DDBJ whole genome shotgun (WGS) entry which is preliminary data.</text>
</comment>
<organism evidence="3 4">
    <name type="scientific">Phyllosticta citricarpa</name>
    <dbReference type="NCBI Taxonomy" id="55181"/>
    <lineage>
        <taxon>Eukaryota</taxon>
        <taxon>Fungi</taxon>
        <taxon>Dikarya</taxon>
        <taxon>Ascomycota</taxon>
        <taxon>Pezizomycotina</taxon>
        <taxon>Dothideomycetes</taxon>
        <taxon>Dothideomycetes incertae sedis</taxon>
        <taxon>Botryosphaeriales</taxon>
        <taxon>Phyllostictaceae</taxon>
        <taxon>Phyllosticta</taxon>
    </lineage>
</organism>
<feature type="transmembrane region" description="Helical" evidence="2">
    <location>
        <begin position="248"/>
        <end position="274"/>
    </location>
</feature>
<evidence type="ECO:0000256" key="1">
    <source>
        <dbReference type="SAM" id="MobiDB-lite"/>
    </source>
</evidence>
<sequence length="333" mass="38664">MFSASSRSYLEAEESLLPRFPFAGLVQSMRDWISTLWNGAASVDASSSSTLRTPLDRKADFDAANGEEQTHEVLRESNGAPKSPTSRHRLHAVVSRRARWFSLEEHEHASAQYRTHVDSRGVDRWDRTTKEQQANGKISTHRRLRRRRRRHHHRIRLRLLHCCLRIHRRRRRLKCRLRSRRIPQHSVCACLLLLLLLLFLFSFSCARRTRCCCRSSWGCSWGPSGRVWRRRGTSYPLGGRTCSPWFPAVVWGLGGVAGLLVWSVEICVFVFTLYRQGEFGCEADAEAMQLRGSRGIRRTRIKKGFDVLKRALFLGMCEAVMYRYLKTMGFQRI</sequence>